<dbReference type="InterPro" id="IPR006597">
    <property type="entry name" value="Sel1-like"/>
</dbReference>
<sequence length="636" mass="73432">MEKSISFHYKRFPLIGIVFMLCFFNGYAQDYKELYDNKNYDLIKKNANKGDAEAQFYLAKMYLHGRGVESDFSKTLHYYELAAEQGHLKSINNLGYQYFSGENINPDYEKAYKWWSISSEKGHGMSTYNLGIMYEKGKGFEQDYEKAMQYFRKAVDQGYEKAYNSIAIAYLNGNGVEQNYESAKYCFEKAGLAGNHWGYKNLADMYRYGQGMNKNLSIAQILYKKAIEEGNKLAQEKYEEIEKYGVKMLYDKIPHDKLDGEFGKDFVSIPVYYWGSPTESDFEQMNGEKTFNYYDKYEFNKSHRQEVAQVLSKDSKNEGVRIIPNEGYFTLSHQPASGYSKWVFPDFGYRGQATDDKKFHSRKTFSIDVSIPEGKDLATMELPIQLRTSLSPGSAMYVNLRNDGSVTVRGVSSENKKGEYVFISNEKFKNTDRIRIVFTAYTSGYWTLTTNKFSIEGYGALESNYTSGLSNHCFFEGDLNVHEILIYEDFAVDDVDHALGLPFNLFQNIQTQIGKKVGEYANRLFKCSDKYNFDNWQYMDHITHYVLRENVTIKGDLDTVIEEDKNWTAYKGGMLVKGKNDQGDVITVPVDYTIAVDENTKNLIAVQIESEIDKYKNVIIMNDLERFMPQTPLSLQ</sequence>
<dbReference type="PANTHER" id="PTHR11102:SF160">
    <property type="entry name" value="ERAD-ASSOCIATED E3 UBIQUITIN-PROTEIN LIGASE COMPONENT HRD3"/>
    <property type="match status" value="1"/>
</dbReference>
<dbReference type="Proteomes" id="UP000559010">
    <property type="component" value="Unassembled WGS sequence"/>
</dbReference>
<name>A0A848IZ01_9BACT</name>
<dbReference type="SUPFAM" id="SSF81901">
    <property type="entry name" value="HCP-like"/>
    <property type="match status" value="1"/>
</dbReference>
<keyword evidence="2" id="KW-1185">Reference proteome</keyword>
<gene>
    <name evidence="1" type="ORF">HH304_03470</name>
</gene>
<dbReference type="EMBL" id="JABBNU010000002">
    <property type="protein sequence ID" value="NMM47444.1"/>
    <property type="molecule type" value="Genomic_DNA"/>
</dbReference>
<dbReference type="AlphaFoldDB" id="A0A848IZ01"/>
<reference evidence="1 2" key="1">
    <citation type="submission" date="2020-04" db="EMBL/GenBank/DDBJ databases">
        <title>Flammeovirgaceae bacterium KN852 isolated from deep sea.</title>
        <authorList>
            <person name="Zhang D.-C."/>
        </authorList>
    </citation>
    <scope>NUCLEOTIDE SEQUENCE [LARGE SCALE GENOMIC DNA]</scope>
    <source>
        <strain evidence="1 2">KN852</strain>
    </source>
</reference>
<dbReference type="PANTHER" id="PTHR11102">
    <property type="entry name" value="SEL-1-LIKE PROTEIN"/>
    <property type="match status" value="1"/>
</dbReference>
<evidence type="ECO:0000313" key="2">
    <source>
        <dbReference type="Proteomes" id="UP000559010"/>
    </source>
</evidence>
<dbReference type="InterPro" id="IPR011990">
    <property type="entry name" value="TPR-like_helical_dom_sf"/>
</dbReference>
<dbReference type="Gene3D" id="1.25.40.10">
    <property type="entry name" value="Tetratricopeptide repeat domain"/>
    <property type="match status" value="1"/>
</dbReference>
<proteinExistence type="predicted"/>
<dbReference type="Pfam" id="PF08238">
    <property type="entry name" value="Sel1"/>
    <property type="match status" value="5"/>
</dbReference>
<dbReference type="SMART" id="SM00671">
    <property type="entry name" value="SEL1"/>
    <property type="match status" value="5"/>
</dbReference>
<comment type="caution">
    <text evidence="1">The sequence shown here is derived from an EMBL/GenBank/DDBJ whole genome shotgun (WGS) entry which is preliminary data.</text>
</comment>
<evidence type="ECO:0000313" key="1">
    <source>
        <dbReference type="EMBL" id="NMM47444.1"/>
    </source>
</evidence>
<protein>
    <submittedName>
        <fullName evidence="1">Sel1 repeat family protein</fullName>
    </submittedName>
</protein>
<dbReference type="InterPro" id="IPR050767">
    <property type="entry name" value="Sel1_AlgK"/>
</dbReference>
<accession>A0A848IZ01</accession>
<organism evidence="1 2">
    <name type="scientific">Marinigracilibium pacificum</name>
    <dbReference type="NCBI Taxonomy" id="2729599"/>
    <lineage>
        <taxon>Bacteria</taxon>
        <taxon>Pseudomonadati</taxon>
        <taxon>Bacteroidota</taxon>
        <taxon>Cytophagia</taxon>
        <taxon>Cytophagales</taxon>
        <taxon>Flammeovirgaceae</taxon>
        <taxon>Marinigracilibium</taxon>
    </lineage>
</organism>
<dbReference type="RefSeq" id="WP_169678067.1">
    <property type="nucleotide sequence ID" value="NZ_JABBNU010000002.1"/>
</dbReference>